<dbReference type="OrthoDB" id="2507826at2759"/>
<name>A0A9Q3CL88_9BASI</name>
<evidence type="ECO:0000313" key="3">
    <source>
        <dbReference type="Proteomes" id="UP000765509"/>
    </source>
</evidence>
<dbReference type="EMBL" id="AVOT02007762">
    <property type="protein sequence ID" value="MBW0484611.1"/>
    <property type="molecule type" value="Genomic_DNA"/>
</dbReference>
<feature type="region of interest" description="Disordered" evidence="1">
    <location>
        <begin position="221"/>
        <end position="246"/>
    </location>
</feature>
<feature type="compositionally biased region" description="Basic residues" evidence="1">
    <location>
        <begin position="110"/>
        <end position="128"/>
    </location>
</feature>
<evidence type="ECO:0000313" key="2">
    <source>
        <dbReference type="EMBL" id="MBW0484611.1"/>
    </source>
</evidence>
<keyword evidence="3" id="KW-1185">Reference proteome</keyword>
<feature type="region of interest" description="Disordered" evidence="1">
    <location>
        <begin position="279"/>
        <end position="310"/>
    </location>
</feature>
<gene>
    <name evidence="2" type="ORF">O181_024326</name>
</gene>
<evidence type="ECO:0000256" key="1">
    <source>
        <dbReference type="SAM" id="MobiDB-lite"/>
    </source>
</evidence>
<protein>
    <submittedName>
        <fullName evidence="2">Uncharacterized protein</fullName>
    </submittedName>
</protein>
<feature type="compositionally biased region" description="Low complexity" evidence="1">
    <location>
        <begin position="590"/>
        <end position="615"/>
    </location>
</feature>
<feature type="region of interest" description="Disordered" evidence="1">
    <location>
        <begin position="148"/>
        <end position="175"/>
    </location>
</feature>
<feature type="compositionally biased region" description="Polar residues" evidence="1">
    <location>
        <begin position="296"/>
        <end position="310"/>
    </location>
</feature>
<organism evidence="2 3">
    <name type="scientific">Austropuccinia psidii MF-1</name>
    <dbReference type="NCBI Taxonomy" id="1389203"/>
    <lineage>
        <taxon>Eukaryota</taxon>
        <taxon>Fungi</taxon>
        <taxon>Dikarya</taxon>
        <taxon>Basidiomycota</taxon>
        <taxon>Pucciniomycotina</taxon>
        <taxon>Pucciniomycetes</taxon>
        <taxon>Pucciniales</taxon>
        <taxon>Sphaerophragmiaceae</taxon>
        <taxon>Austropuccinia</taxon>
    </lineage>
</organism>
<reference evidence="2" key="1">
    <citation type="submission" date="2021-03" db="EMBL/GenBank/DDBJ databases">
        <title>Draft genome sequence of rust myrtle Austropuccinia psidii MF-1, a brazilian biotype.</title>
        <authorList>
            <person name="Quecine M.C."/>
            <person name="Pachon D.M.R."/>
            <person name="Bonatelli M.L."/>
            <person name="Correr F.H."/>
            <person name="Franceschini L.M."/>
            <person name="Leite T.F."/>
            <person name="Margarido G.R.A."/>
            <person name="Almeida C.A."/>
            <person name="Ferrarezi J.A."/>
            <person name="Labate C.A."/>
        </authorList>
    </citation>
    <scope>NUCLEOTIDE SEQUENCE</scope>
    <source>
        <strain evidence="2">MF-1</strain>
    </source>
</reference>
<feature type="region of interest" description="Disordered" evidence="1">
    <location>
        <begin position="590"/>
        <end position="619"/>
    </location>
</feature>
<feature type="region of interest" description="Disordered" evidence="1">
    <location>
        <begin position="99"/>
        <end position="136"/>
    </location>
</feature>
<dbReference type="Proteomes" id="UP000765509">
    <property type="component" value="Unassembled WGS sequence"/>
</dbReference>
<proteinExistence type="predicted"/>
<sequence length="920" mass="104542">MFQSIGIALDKKWLYWESETFTTFEGNVVLLQLDLLIVRVGGSCIVLVLIGIFKIDSIRLTINQRFIFNSSQSISNLQSSIITHPSFIVHHMNILSSPNSNSNSINNRYQHPHHHLNHLNHHPPHHHSPSNSSDHQISSIYQNYHDSNSSFQSSLNEQAHQQQGEDDDQESQLERSRQFSFVKGDDANGLPSRPPSQTIDVLDELNLMLGEAITSTHVEFQSNNLSKSPTSPNSIKFPSQKSQSLKLDQDPLDYKDELTSLISSPSEYSDLIKEFDQQDLDHQPGSPKPLSDHSNNHLSINLPTQNSRDSARFQDNLSISSSSEEVLSTTAIEESNLASCFAIPIDQNRPTQSPNTPHSIKSYPQQITHELINIIDHSIPTNHEPTTSCDQLQNVISIRKKLVKDQNSKISRTESHERSKALTARSPIVKRLSLDMNFLEQWQWLESQHPDAQSNNPIKTWSLHRIKLLEELNQHFKSQNAKNEITFKMNLLYQRQLNLFEHPHRSLSARLTRQPKSSGGTWCDSVPIINPKELKKVKSTIERCKIYQNKIRQLNSQQTGIDLWIWLKNQQAQTHPSTFSPSFNLSSKPASMHPFSSSSPKKFISHPLSPTSSSHPQHHHLQTCQSYTHLKDSSIGSFPRRASAHKAIQIQAKDDDQQLEMIPSEGIGHRPNGMMANSLMQVKNLPYPGLYSHSIPAQSSFSNLNSRYYNSVPSLNRTSQEPTKFNSFFSQIGRRSSIKHRNNSLNNLSSPWPSSNINLVISPPIMSLPPPGPKGPRPESSKIKLKSSLDELENLNYRQIQLNRGLSGSAPPIEVNQKQIQDQALIQQEKYHRKSYAYGTIHSHQQPLMSNSNFKRSLTTIDNDYDSEELEFENEIKIKIEKLLNILPQAKFQDLKKLLIEHNHDEVATIGAYLELQKNS</sequence>
<comment type="caution">
    <text evidence="2">The sequence shown here is derived from an EMBL/GenBank/DDBJ whole genome shotgun (WGS) entry which is preliminary data.</text>
</comment>
<dbReference type="AlphaFoldDB" id="A0A9Q3CL88"/>
<accession>A0A9Q3CL88</accession>